<evidence type="ECO:0000313" key="2">
    <source>
        <dbReference type="EMBL" id="CAG8493311.1"/>
    </source>
</evidence>
<evidence type="ECO:0000256" key="1">
    <source>
        <dbReference type="SAM" id="MobiDB-lite"/>
    </source>
</evidence>
<reference evidence="2" key="1">
    <citation type="submission" date="2021-06" db="EMBL/GenBank/DDBJ databases">
        <authorList>
            <person name="Kallberg Y."/>
            <person name="Tangrot J."/>
            <person name="Rosling A."/>
        </authorList>
    </citation>
    <scope>NUCLEOTIDE SEQUENCE</scope>
    <source>
        <strain evidence="2">IN212</strain>
    </source>
</reference>
<gene>
    <name evidence="2" type="ORF">RFULGI_LOCUS2085</name>
</gene>
<dbReference type="AlphaFoldDB" id="A0A9N8WL35"/>
<dbReference type="OrthoDB" id="2339981at2759"/>
<keyword evidence="3" id="KW-1185">Reference proteome</keyword>
<dbReference type="EMBL" id="CAJVPZ010001477">
    <property type="protein sequence ID" value="CAG8493311.1"/>
    <property type="molecule type" value="Genomic_DNA"/>
</dbReference>
<name>A0A9N8WL35_9GLOM</name>
<feature type="compositionally biased region" description="Basic and acidic residues" evidence="1">
    <location>
        <begin position="316"/>
        <end position="327"/>
    </location>
</feature>
<accession>A0A9N8WL35</accession>
<proteinExistence type="predicted"/>
<comment type="caution">
    <text evidence="2">The sequence shown here is derived from an EMBL/GenBank/DDBJ whole genome shotgun (WGS) entry which is preliminary data.</text>
</comment>
<sequence length="402" mass="46841">IAGAVIDTIHVMIVMTVMYQEIIHIEVDVPHIEITVLVVEAAKDLLEIIIQDITKIIILQNIEETIVPLNIKEVTILQNIGEIIILQKIEEQENQNDQTYVQLLARQICNLTHQLEALQAGRSGFTQTITPISTDGVEIQDTDRQPTSVPTPIRTSPRMSELNLPSSHINEPKKLSSRFCSDEHLKPMDPIFKQVFRDEVVSILDQLPRSHQFKITKHFSQQLDHITCFTVPAIKEKISPALLFTDNELIAVLKQLHKSRRGVWKNDRRDLVDESRKRKHPPTLHWNEYLRDLEYAVNDTSLQSGEESDTDEELADNERENDERPENILDTNRTNLIRKRWHDDNYVDYKSRPKKDIPFWWISTRWSSNIEYSDNEEVEKSSNRKNKGRDNYMKNAEIMQLD</sequence>
<feature type="region of interest" description="Disordered" evidence="1">
    <location>
        <begin position="301"/>
        <end position="331"/>
    </location>
</feature>
<organism evidence="2 3">
    <name type="scientific">Racocetra fulgida</name>
    <dbReference type="NCBI Taxonomy" id="60492"/>
    <lineage>
        <taxon>Eukaryota</taxon>
        <taxon>Fungi</taxon>
        <taxon>Fungi incertae sedis</taxon>
        <taxon>Mucoromycota</taxon>
        <taxon>Glomeromycotina</taxon>
        <taxon>Glomeromycetes</taxon>
        <taxon>Diversisporales</taxon>
        <taxon>Gigasporaceae</taxon>
        <taxon>Racocetra</taxon>
    </lineage>
</organism>
<protein>
    <submittedName>
        <fullName evidence="2">11187_t:CDS:1</fullName>
    </submittedName>
</protein>
<feature type="non-terminal residue" evidence="2">
    <location>
        <position position="402"/>
    </location>
</feature>
<dbReference type="Proteomes" id="UP000789396">
    <property type="component" value="Unassembled WGS sequence"/>
</dbReference>
<feature type="compositionally biased region" description="Acidic residues" evidence="1">
    <location>
        <begin position="306"/>
        <end position="315"/>
    </location>
</feature>
<evidence type="ECO:0000313" key="3">
    <source>
        <dbReference type="Proteomes" id="UP000789396"/>
    </source>
</evidence>